<dbReference type="InterPro" id="IPR000515">
    <property type="entry name" value="MetI-like"/>
</dbReference>
<evidence type="ECO:0000256" key="1">
    <source>
        <dbReference type="ARBA" id="ARBA00004651"/>
    </source>
</evidence>
<name>A0A6N7EFM2_9MICO</name>
<dbReference type="CDD" id="cd06261">
    <property type="entry name" value="TM_PBP2"/>
    <property type="match status" value="1"/>
</dbReference>
<sequence>MTAVTATGSAATGRAEPQRGRRRGGRSIAAVGLPVLAVVLIVALWWLATVLFSIPEYLVPGPHVVVATIVELGPYLLEQAWVTLGETVIGFVLSIVIGVPVAMAISRFVIVERMLYPLLLAVNSVPKVAIAPILVVWMGFGQTPKIVMVILLCFFPIVLSTVSGLRSTPSELVELSRSLDASEMQEFRKIRFWWALPQIFVGLKNAISLAVIGAVIAEFVGASSGLGFVIVQSGASADTALAFAAIVLLALMSIILFYLLVWLEKMLLPWAEEHR</sequence>
<comment type="caution">
    <text evidence="10">The sequence shown here is derived from an EMBL/GenBank/DDBJ whole genome shotgun (WGS) entry which is preliminary data.</text>
</comment>
<dbReference type="EMBL" id="WHPC01000021">
    <property type="protein sequence ID" value="MPV36909.1"/>
    <property type="molecule type" value="Genomic_DNA"/>
</dbReference>
<accession>A0A6N7EFM2</accession>
<feature type="transmembrane region" description="Helical" evidence="7">
    <location>
        <begin position="240"/>
        <end position="263"/>
    </location>
</feature>
<evidence type="ECO:0000256" key="8">
    <source>
        <dbReference type="SAM" id="MobiDB-lite"/>
    </source>
</evidence>
<reference evidence="10 11" key="1">
    <citation type="submission" date="2019-10" db="EMBL/GenBank/DDBJ databases">
        <title>Georgenia wutianyii sp. nov. and Georgenia yuyongxinii sp. nov. isolated from plateau pika (Ochotona curzoniae) in the Qinghai-Tibet plateau of China.</title>
        <authorList>
            <person name="Tian Z."/>
        </authorList>
    </citation>
    <scope>NUCLEOTIDE SEQUENCE [LARGE SCALE GENOMIC DNA]</scope>
    <source>
        <strain evidence="10 11">JCM 19765</strain>
    </source>
</reference>
<evidence type="ECO:0000313" key="10">
    <source>
        <dbReference type="EMBL" id="MPV36909.1"/>
    </source>
</evidence>
<dbReference type="PANTHER" id="PTHR30151:SF20">
    <property type="entry name" value="ABC TRANSPORTER PERMEASE PROTEIN HI_0355-RELATED"/>
    <property type="match status" value="1"/>
</dbReference>
<evidence type="ECO:0000256" key="6">
    <source>
        <dbReference type="ARBA" id="ARBA00023136"/>
    </source>
</evidence>
<dbReference type="Proteomes" id="UP000437709">
    <property type="component" value="Unassembled WGS sequence"/>
</dbReference>
<dbReference type="PANTHER" id="PTHR30151">
    <property type="entry name" value="ALKANE SULFONATE ABC TRANSPORTER-RELATED, MEMBRANE SUBUNIT"/>
    <property type="match status" value="1"/>
</dbReference>
<keyword evidence="4 7" id="KW-0812">Transmembrane</keyword>
<keyword evidence="6 7" id="KW-0472">Membrane</keyword>
<comment type="subcellular location">
    <subcellularLocation>
        <location evidence="1 7">Cell membrane</location>
        <topology evidence="1 7">Multi-pass membrane protein</topology>
    </subcellularLocation>
</comment>
<dbReference type="Pfam" id="PF00528">
    <property type="entry name" value="BPD_transp_1"/>
    <property type="match status" value="1"/>
</dbReference>
<dbReference type="Gene3D" id="1.10.3720.10">
    <property type="entry name" value="MetI-like"/>
    <property type="match status" value="1"/>
</dbReference>
<dbReference type="GO" id="GO:0055085">
    <property type="term" value="P:transmembrane transport"/>
    <property type="evidence" value="ECO:0007669"/>
    <property type="project" value="InterPro"/>
</dbReference>
<feature type="domain" description="ABC transmembrane type-1" evidence="9">
    <location>
        <begin position="80"/>
        <end position="260"/>
    </location>
</feature>
<keyword evidence="2 7" id="KW-0813">Transport</keyword>
<organism evidence="10 11">
    <name type="scientific">Georgenia subflava</name>
    <dbReference type="NCBI Taxonomy" id="1622177"/>
    <lineage>
        <taxon>Bacteria</taxon>
        <taxon>Bacillati</taxon>
        <taxon>Actinomycetota</taxon>
        <taxon>Actinomycetes</taxon>
        <taxon>Micrococcales</taxon>
        <taxon>Bogoriellaceae</taxon>
        <taxon>Georgenia</taxon>
    </lineage>
</organism>
<dbReference type="AlphaFoldDB" id="A0A6N7EFM2"/>
<evidence type="ECO:0000259" key="9">
    <source>
        <dbReference type="PROSITE" id="PS50928"/>
    </source>
</evidence>
<feature type="compositionally biased region" description="Low complexity" evidence="8">
    <location>
        <begin position="1"/>
        <end position="15"/>
    </location>
</feature>
<dbReference type="OrthoDB" id="7274389at2"/>
<feature type="transmembrane region" description="Helical" evidence="7">
    <location>
        <begin position="146"/>
        <end position="165"/>
    </location>
</feature>
<protein>
    <submittedName>
        <fullName evidence="10">ABC transporter permease subunit</fullName>
    </submittedName>
</protein>
<feature type="transmembrane region" description="Helical" evidence="7">
    <location>
        <begin position="192"/>
        <end position="220"/>
    </location>
</feature>
<feature type="transmembrane region" description="Helical" evidence="7">
    <location>
        <begin position="28"/>
        <end position="48"/>
    </location>
</feature>
<keyword evidence="11" id="KW-1185">Reference proteome</keyword>
<proteinExistence type="inferred from homology"/>
<evidence type="ECO:0000256" key="7">
    <source>
        <dbReference type="RuleBase" id="RU363032"/>
    </source>
</evidence>
<evidence type="ECO:0000256" key="3">
    <source>
        <dbReference type="ARBA" id="ARBA00022475"/>
    </source>
</evidence>
<feature type="region of interest" description="Disordered" evidence="8">
    <location>
        <begin position="1"/>
        <end position="21"/>
    </location>
</feature>
<dbReference type="PROSITE" id="PS50928">
    <property type="entry name" value="ABC_TM1"/>
    <property type="match status" value="1"/>
</dbReference>
<feature type="transmembrane region" description="Helical" evidence="7">
    <location>
        <begin position="115"/>
        <end position="140"/>
    </location>
</feature>
<gene>
    <name evidence="10" type="ORF">GB881_07550</name>
</gene>
<comment type="similarity">
    <text evidence="7">Belongs to the binding-protein-dependent transport system permease family.</text>
</comment>
<keyword evidence="5 7" id="KW-1133">Transmembrane helix</keyword>
<evidence type="ECO:0000313" key="11">
    <source>
        <dbReference type="Proteomes" id="UP000437709"/>
    </source>
</evidence>
<feature type="transmembrane region" description="Helical" evidence="7">
    <location>
        <begin position="80"/>
        <end position="103"/>
    </location>
</feature>
<dbReference type="GO" id="GO:0005886">
    <property type="term" value="C:plasma membrane"/>
    <property type="evidence" value="ECO:0007669"/>
    <property type="project" value="UniProtKB-SubCell"/>
</dbReference>
<evidence type="ECO:0000256" key="2">
    <source>
        <dbReference type="ARBA" id="ARBA00022448"/>
    </source>
</evidence>
<dbReference type="SUPFAM" id="SSF161098">
    <property type="entry name" value="MetI-like"/>
    <property type="match status" value="1"/>
</dbReference>
<dbReference type="InterPro" id="IPR035906">
    <property type="entry name" value="MetI-like_sf"/>
</dbReference>
<keyword evidence="3" id="KW-1003">Cell membrane</keyword>
<evidence type="ECO:0000256" key="5">
    <source>
        <dbReference type="ARBA" id="ARBA00022989"/>
    </source>
</evidence>
<evidence type="ECO:0000256" key="4">
    <source>
        <dbReference type="ARBA" id="ARBA00022692"/>
    </source>
</evidence>